<evidence type="ECO:0000256" key="3">
    <source>
        <dbReference type="ARBA" id="ARBA00022630"/>
    </source>
</evidence>
<evidence type="ECO:0000256" key="4">
    <source>
        <dbReference type="ARBA" id="ARBA00022827"/>
    </source>
</evidence>
<sequence>MAGLTTEMLDNFKATLRGPMLQAGDDGYDTARSIWNAMIDRRPKLIVRAAGVADVMASVNFARQHELLLAVRGGGHNIAGNAVCDGGLMLDLSLMKSVQIAPTSRRAYVEAGATLRDFDHEAQAFGLATPLGINSTTGVAGLPLGGGFGWLSRLYGLSVDNLVAAEIVTADGHLVRVDADAHPDLFWAIRGGGGNFGVVTMFEFALHPVGPQVLAGLIVFPHAQAQQVLTQYHAFVQRMPDRLNVWAVLRQAPPLPFLPSEVHGQNVVVLALCYPGDVDEGMRLIAPLRGFGQPLGEHVGPMPYSAWQQAFDPLLTPGTRNYWKSHNFTALNADAIATVVRYAGELPSPQCEIFLGLIGGQASRPAPDATAYPNRDTLYAMNVHARWDAPAEDAKCIAWSREFLSAAAPYASGSVYVNFLTQDEGDRIAAAYGPNYQRLVQVKNQYDPDNLFRQNQNIKPDFNLIFEARP</sequence>
<dbReference type="Gene3D" id="3.30.465.10">
    <property type="match status" value="1"/>
</dbReference>
<evidence type="ECO:0000259" key="6">
    <source>
        <dbReference type="PROSITE" id="PS51387"/>
    </source>
</evidence>
<dbReference type="RefSeq" id="WP_068832994.1">
    <property type="nucleotide sequence ID" value="NZ_JBHSMX010000013.1"/>
</dbReference>
<dbReference type="InterPro" id="IPR006093">
    <property type="entry name" value="Oxy_OxRdtase_FAD_BS"/>
</dbReference>
<dbReference type="PANTHER" id="PTHR42973:SF39">
    <property type="entry name" value="FAD-BINDING PCMH-TYPE DOMAIN-CONTAINING PROTEIN"/>
    <property type="match status" value="1"/>
</dbReference>
<evidence type="ECO:0000256" key="5">
    <source>
        <dbReference type="ARBA" id="ARBA00023002"/>
    </source>
</evidence>
<dbReference type="PANTHER" id="PTHR42973">
    <property type="entry name" value="BINDING OXIDOREDUCTASE, PUTATIVE (AFU_ORTHOLOGUE AFUA_1G17690)-RELATED"/>
    <property type="match status" value="1"/>
</dbReference>
<dbReference type="PROSITE" id="PS51387">
    <property type="entry name" value="FAD_PCMH"/>
    <property type="match status" value="1"/>
</dbReference>
<dbReference type="Pfam" id="PF08031">
    <property type="entry name" value="BBE"/>
    <property type="match status" value="1"/>
</dbReference>
<dbReference type="InterPro" id="IPR016166">
    <property type="entry name" value="FAD-bd_PCMH"/>
</dbReference>
<gene>
    <name evidence="7" type="ORF">ACFPP7_09255</name>
</gene>
<evidence type="ECO:0000313" key="7">
    <source>
        <dbReference type="EMBL" id="MFC5521099.1"/>
    </source>
</evidence>
<evidence type="ECO:0000256" key="2">
    <source>
        <dbReference type="ARBA" id="ARBA00005466"/>
    </source>
</evidence>
<comment type="cofactor">
    <cofactor evidence="1">
        <name>FAD</name>
        <dbReference type="ChEBI" id="CHEBI:57692"/>
    </cofactor>
</comment>
<evidence type="ECO:0000313" key="8">
    <source>
        <dbReference type="Proteomes" id="UP001596084"/>
    </source>
</evidence>
<keyword evidence="8" id="KW-1185">Reference proteome</keyword>
<dbReference type="Gene3D" id="3.30.43.10">
    <property type="entry name" value="Uridine Diphospho-n-acetylenolpyruvylglucosamine Reductase, domain 2"/>
    <property type="match status" value="1"/>
</dbReference>
<dbReference type="Pfam" id="PF01565">
    <property type="entry name" value="FAD_binding_4"/>
    <property type="match status" value="1"/>
</dbReference>
<reference evidence="8" key="1">
    <citation type="journal article" date="2019" name="Int. J. Syst. Evol. Microbiol.">
        <title>The Global Catalogue of Microorganisms (GCM) 10K type strain sequencing project: providing services to taxonomists for standard genome sequencing and annotation.</title>
        <authorList>
            <consortium name="The Broad Institute Genomics Platform"/>
            <consortium name="The Broad Institute Genome Sequencing Center for Infectious Disease"/>
            <person name="Wu L."/>
            <person name="Ma J."/>
        </authorList>
    </citation>
    <scope>NUCLEOTIDE SEQUENCE [LARGE SCALE GENOMIC DNA]</scope>
    <source>
        <strain evidence="8">CGMCC 4.7277</strain>
    </source>
</reference>
<proteinExistence type="inferred from homology"/>
<name>A0ABW0Q899_9BURK</name>
<comment type="caution">
    <text evidence="7">The sequence shown here is derived from an EMBL/GenBank/DDBJ whole genome shotgun (WGS) entry which is preliminary data.</text>
</comment>
<dbReference type="InterPro" id="IPR050416">
    <property type="entry name" value="FAD-linked_Oxidoreductase"/>
</dbReference>
<dbReference type="InterPro" id="IPR012951">
    <property type="entry name" value="BBE"/>
</dbReference>
<keyword evidence="4" id="KW-0274">FAD</keyword>
<dbReference type="Gene3D" id="3.40.462.20">
    <property type="match status" value="1"/>
</dbReference>
<organism evidence="7 8">
    <name type="scientific">Polaromonas jejuensis</name>
    <dbReference type="NCBI Taxonomy" id="457502"/>
    <lineage>
        <taxon>Bacteria</taxon>
        <taxon>Pseudomonadati</taxon>
        <taxon>Pseudomonadota</taxon>
        <taxon>Betaproteobacteria</taxon>
        <taxon>Burkholderiales</taxon>
        <taxon>Comamonadaceae</taxon>
        <taxon>Polaromonas</taxon>
    </lineage>
</organism>
<dbReference type="InterPro" id="IPR006094">
    <property type="entry name" value="Oxid_FAD_bind_N"/>
</dbReference>
<dbReference type="SUPFAM" id="SSF55103">
    <property type="entry name" value="FAD-linked oxidases, C-terminal domain"/>
    <property type="match status" value="1"/>
</dbReference>
<dbReference type="EMBL" id="JBHSMX010000013">
    <property type="protein sequence ID" value="MFC5521099.1"/>
    <property type="molecule type" value="Genomic_DNA"/>
</dbReference>
<protein>
    <submittedName>
        <fullName evidence="7">FAD-binding oxidoreductase</fullName>
    </submittedName>
</protein>
<dbReference type="Proteomes" id="UP001596084">
    <property type="component" value="Unassembled WGS sequence"/>
</dbReference>
<evidence type="ECO:0000256" key="1">
    <source>
        <dbReference type="ARBA" id="ARBA00001974"/>
    </source>
</evidence>
<accession>A0ABW0Q899</accession>
<dbReference type="InterPro" id="IPR016169">
    <property type="entry name" value="FAD-bd_PCMH_sub2"/>
</dbReference>
<keyword evidence="3" id="KW-0285">Flavoprotein</keyword>
<keyword evidence="5" id="KW-0560">Oxidoreductase</keyword>
<dbReference type="InterPro" id="IPR036318">
    <property type="entry name" value="FAD-bd_PCMH-like_sf"/>
</dbReference>
<dbReference type="InterPro" id="IPR016164">
    <property type="entry name" value="FAD-linked_Oxase-like_C"/>
</dbReference>
<dbReference type="InterPro" id="IPR016167">
    <property type="entry name" value="FAD-bd_PCMH_sub1"/>
</dbReference>
<dbReference type="SUPFAM" id="SSF56176">
    <property type="entry name" value="FAD-binding/transporter-associated domain-like"/>
    <property type="match status" value="1"/>
</dbReference>
<dbReference type="PROSITE" id="PS00862">
    <property type="entry name" value="OX2_COVAL_FAD"/>
    <property type="match status" value="1"/>
</dbReference>
<feature type="domain" description="FAD-binding PCMH-type" evidence="6">
    <location>
        <begin position="39"/>
        <end position="209"/>
    </location>
</feature>
<comment type="similarity">
    <text evidence="2">Belongs to the oxygen-dependent FAD-linked oxidoreductase family.</text>
</comment>